<organism evidence="1 2">
    <name type="scientific">Mycobacteroides chelonae</name>
    <name type="common">Mycobacterium chelonae</name>
    <dbReference type="NCBI Taxonomy" id="1774"/>
    <lineage>
        <taxon>Bacteria</taxon>
        <taxon>Bacillati</taxon>
        <taxon>Actinomycetota</taxon>
        <taxon>Actinomycetes</taxon>
        <taxon>Mycobacteriales</taxon>
        <taxon>Mycobacteriaceae</taxon>
        <taxon>Mycobacteroides</taxon>
    </lineage>
</organism>
<proteinExistence type="predicted"/>
<reference evidence="1 2" key="1">
    <citation type="submission" date="2019-06" db="EMBL/GenBank/DDBJ databases">
        <title>Whole geneome sequnce of Mycobacteroides chelonae M77 isolated from bovine milk from Meghalaya, India.</title>
        <authorList>
            <person name="Vise E."/>
            <person name="Das S."/>
            <person name="Garg A."/>
            <person name="Ghatak S."/>
            <person name="Shakuntala I."/>
            <person name="Milton A.A.P."/>
            <person name="Karam A."/>
            <person name="Sanjukta R."/>
            <person name="Puro K."/>
            <person name="Sen A."/>
        </authorList>
    </citation>
    <scope>NUCLEOTIDE SEQUENCE [LARGE SCALE GENOMIC DNA]</scope>
    <source>
        <strain evidence="1 2">M77</strain>
    </source>
</reference>
<evidence type="ECO:0000313" key="1">
    <source>
        <dbReference type="EMBL" id="QDF73653.1"/>
    </source>
</evidence>
<accession>A0AB73U9R1</accession>
<gene>
    <name evidence="1" type="ORF">FJK96_24350</name>
</gene>
<sequence>MRGVNLDISQLPVERVHQEIDALFRRDADVFGEDLAAYRGHVQRVAGLIGLQFPVGVETCRPVAVAVYFHDSAVWYDQTWDYLPQSRRRALAELRPEEQGFSSVVDAMIDEHHRIRRARHPHPLVEAMRRADAADISGIPALARVRRDEYGQLLTRYPRAGFHRVLLRAWRRGVRESVFRPAPMLKF</sequence>
<evidence type="ECO:0000313" key="2">
    <source>
        <dbReference type="Proteomes" id="UP000317728"/>
    </source>
</evidence>
<dbReference type="EMBL" id="CP041150">
    <property type="protein sequence ID" value="QDF73653.1"/>
    <property type="molecule type" value="Genomic_DNA"/>
</dbReference>
<protein>
    <submittedName>
        <fullName evidence="1">Uncharacterized protein</fullName>
    </submittedName>
</protein>
<dbReference type="AlphaFoldDB" id="A0AB73U9R1"/>
<dbReference type="Proteomes" id="UP000317728">
    <property type="component" value="Chromosome"/>
</dbReference>
<name>A0AB73U9R1_MYCCH</name>